<proteinExistence type="predicted"/>
<evidence type="ECO:0000313" key="3">
    <source>
        <dbReference type="Proteomes" id="UP000295793"/>
    </source>
</evidence>
<dbReference type="Pfam" id="PF01381">
    <property type="entry name" value="HTH_3"/>
    <property type="match status" value="1"/>
</dbReference>
<accession>A0A4R3HS16</accession>
<dbReference type="EMBL" id="SLZR01000028">
    <property type="protein sequence ID" value="TCS35927.1"/>
    <property type="molecule type" value="Genomic_DNA"/>
</dbReference>
<dbReference type="InterPro" id="IPR001387">
    <property type="entry name" value="Cro/C1-type_HTH"/>
</dbReference>
<evidence type="ECO:0000313" key="2">
    <source>
        <dbReference type="EMBL" id="TCS35927.1"/>
    </source>
</evidence>
<sequence>MSSETNPENQFSCFADRLRVLIGSSSVSAFARKVALSESLIRKYLKGSEPSLSRAAQIARRTEVELDWLAFGQGEPLRRSVAIDAGALQIAQKVKQLTNSKMERDLTEFEGLAVTVATYQYVLAHKSIDGYFDERAAYMFADQTLRKLSTGKA</sequence>
<dbReference type="InterPro" id="IPR010982">
    <property type="entry name" value="Lambda_DNA-bd_dom_sf"/>
</dbReference>
<feature type="domain" description="HTH cro/C1-type" evidence="1">
    <location>
        <begin position="26"/>
        <end position="69"/>
    </location>
</feature>
<protein>
    <recommendedName>
        <fullName evidence="1">HTH cro/C1-type domain-containing protein</fullName>
    </recommendedName>
</protein>
<keyword evidence="3" id="KW-1185">Reference proteome</keyword>
<dbReference type="Gene3D" id="1.10.260.40">
    <property type="entry name" value="lambda repressor-like DNA-binding domains"/>
    <property type="match status" value="1"/>
</dbReference>
<dbReference type="SUPFAM" id="SSF47413">
    <property type="entry name" value="lambda repressor-like DNA-binding domains"/>
    <property type="match status" value="1"/>
</dbReference>
<dbReference type="AlphaFoldDB" id="A0A4R3HS16"/>
<dbReference type="RefSeq" id="WP_132704065.1">
    <property type="nucleotide sequence ID" value="NZ_SLZR01000028.1"/>
</dbReference>
<gene>
    <name evidence="2" type="ORF">BCF53_12816</name>
</gene>
<reference evidence="2 3" key="1">
    <citation type="submission" date="2019-03" db="EMBL/GenBank/DDBJ databases">
        <title>Genomic Encyclopedia of Archaeal and Bacterial Type Strains, Phase II (KMG-II): from individual species to whole genera.</title>
        <authorList>
            <person name="Goeker M."/>
        </authorList>
    </citation>
    <scope>NUCLEOTIDE SEQUENCE [LARGE SCALE GENOMIC DNA]</scope>
    <source>
        <strain evidence="2 3">DSM 15388</strain>
    </source>
</reference>
<organism evidence="2 3">
    <name type="scientific">Reinekea marinisedimentorum</name>
    <dbReference type="NCBI Taxonomy" id="230495"/>
    <lineage>
        <taxon>Bacteria</taxon>
        <taxon>Pseudomonadati</taxon>
        <taxon>Pseudomonadota</taxon>
        <taxon>Gammaproteobacteria</taxon>
        <taxon>Oceanospirillales</taxon>
        <taxon>Saccharospirillaceae</taxon>
        <taxon>Reinekea</taxon>
    </lineage>
</organism>
<dbReference type="CDD" id="cd00093">
    <property type="entry name" value="HTH_XRE"/>
    <property type="match status" value="1"/>
</dbReference>
<dbReference type="OrthoDB" id="5959816at2"/>
<dbReference type="GO" id="GO:0003677">
    <property type="term" value="F:DNA binding"/>
    <property type="evidence" value="ECO:0007669"/>
    <property type="project" value="InterPro"/>
</dbReference>
<comment type="caution">
    <text evidence="2">The sequence shown here is derived from an EMBL/GenBank/DDBJ whole genome shotgun (WGS) entry which is preliminary data.</text>
</comment>
<name>A0A4R3HS16_9GAMM</name>
<dbReference type="Proteomes" id="UP000295793">
    <property type="component" value="Unassembled WGS sequence"/>
</dbReference>
<evidence type="ECO:0000259" key="1">
    <source>
        <dbReference type="PROSITE" id="PS50943"/>
    </source>
</evidence>
<dbReference type="PROSITE" id="PS50943">
    <property type="entry name" value="HTH_CROC1"/>
    <property type="match status" value="1"/>
</dbReference>